<evidence type="ECO:0000313" key="1">
    <source>
        <dbReference type="EMBL" id="MBU9854404.1"/>
    </source>
</evidence>
<evidence type="ECO:0000313" key="2">
    <source>
        <dbReference type="Proteomes" id="UP000734343"/>
    </source>
</evidence>
<dbReference type="EMBL" id="JAFMOW010000051">
    <property type="protein sequence ID" value="MBU9854404.1"/>
    <property type="molecule type" value="Genomic_DNA"/>
</dbReference>
<dbReference type="Proteomes" id="UP000734343">
    <property type="component" value="Unassembled WGS sequence"/>
</dbReference>
<proteinExistence type="predicted"/>
<comment type="caution">
    <text evidence="1">The sequence shown here is derived from an EMBL/GenBank/DDBJ whole genome shotgun (WGS) entry which is preliminary data.</text>
</comment>
<organism evidence="1 2">
    <name type="scientific">Rahnella bonaserana</name>
    <dbReference type="NCBI Taxonomy" id="2816248"/>
    <lineage>
        <taxon>Bacteria</taxon>
        <taxon>Pseudomonadati</taxon>
        <taxon>Pseudomonadota</taxon>
        <taxon>Gammaproteobacteria</taxon>
        <taxon>Enterobacterales</taxon>
        <taxon>Yersiniaceae</taxon>
        <taxon>Rahnella</taxon>
    </lineage>
</organism>
<accession>A0ABS6LQX4</accession>
<keyword evidence="2" id="KW-1185">Reference proteome</keyword>
<protein>
    <submittedName>
        <fullName evidence="1">Uncharacterized protein</fullName>
    </submittedName>
</protein>
<dbReference type="RefSeq" id="WP_120508645.1">
    <property type="nucleotide sequence ID" value="NZ_JAFMOW010000051.1"/>
</dbReference>
<name>A0ABS6LQX4_9GAMM</name>
<reference evidence="1 2" key="1">
    <citation type="submission" date="2021-03" db="EMBL/GenBank/DDBJ databases">
        <title>Five novel Rahnella species.</title>
        <authorList>
            <person name="Brady C."/>
            <person name="Asselin J."/>
            <person name="Beer S."/>
            <person name="Bruberg M.B."/>
            <person name="Crampton B."/>
            <person name="Venter S."/>
            <person name="Arnold D."/>
            <person name="Denman S."/>
        </authorList>
    </citation>
    <scope>NUCLEOTIDE SEQUENCE [LARGE SCALE GENOMIC DNA]</scope>
    <source>
        <strain evidence="1 2">H11b</strain>
    </source>
</reference>
<gene>
    <name evidence="1" type="ORF">J1778_03775</name>
</gene>
<sequence>MLENYFPHETSEIQKQRVIAVNTALELIKATLADANDGQSIEHQLRAATASIAPLADAIQRAVEV</sequence>